<sequence length="81" mass="8748">MKQNSTNRKLNVVAMILGILAAILLGTLPLVRMVVSPDTSVMILTVGGVFFVLAMTVMILLLLLSPQLILKLTAYLLPTLL</sequence>
<reference evidence="2" key="1">
    <citation type="submission" date="2022-12" db="EMBL/GenBank/DDBJ databases">
        <authorList>
            <person name="Wang J."/>
        </authorList>
    </citation>
    <scope>NUCLEOTIDE SEQUENCE</scope>
    <source>
        <strain evidence="2">HY-45-18</strain>
    </source>
</reference>
<dbReference type="RefSeq" id="WP_268040135.1">
    <property type="nucleotide sequence ID" value="NZ_JAPQER010000002.1"/>
</dbReference>
<feature type="transmembrane region" description="Helical" evidence="1">
    <location>
        <begin position="41"/>
        <end position="64"/>
    </location>
</feature>
<dbReference type="Proteomes" id="UP001078443">
    <property type="component" value="Unassembled WGS sequence"/>
</dbReference>
<keyword evidence="3" id="KW-1185">Reference proteome</keyword>
<dbReference type="EMBL" id="JAPQER010000002">
    <property type="protein sequence ID" value="MCY6483860.1"/>
    <property type="molecule type" value="Genomic_DNA"/>
</dbReference>
<evidence type="ECO:0000256" key="1">
    <source>
        <dbReference type="SAM" id="Phobius"/>
    </source>
</evidence>
<organism evidence="2 3">
    <name type="scientific">Clostridium aestuarii</name>
    <dbReference type="NCBI Taxonomy" id="338193"/>
    <lineage>
        <taxon>Bacteria</taxon>
        <taxon>Bacillati</taxon>
        <taxon>Bacillota</taxon>
        <taxon>Clostridia</taxon>
        <taxon>Eubacteriales</taxon>
        <taxon>Clostridiaceae</taxon>
        <taxon>Clostridium</taxon>
    </lineage>
</organism>
<protein>
    <submittedName>
        <fullName evidence="2">Uncharacterized protein</fullName>
    </submittedName>
</protein>
<keyword evidence="1" id="KW-1133">Transmembrane helix</keyword>
<gene>
    <name evidence="2" type="ORF">OW763_05790</name>
</gene>
<feature type="transmembrane region" description="Helical" evidence="1">
    <location>
        <begin position="12"/>
        <end position="35"/>
    </location>
</feature>
<evidence type="ECO:0000313" key="2">
    <source>
        <dbReference type="EMBL" id="MCY6483860.1"/>
    </source>
</evidence>
<comment type="caution">
    <text evidence="2">The sequence shown here is derived from an EMBL/GenBank/DDBJ whole genome shotgun (WGS) entry which is preliminary data.</text>
</comment>
<proteinExistence type="predicted"/>
<keyword evidence="1" id="KW-0472">Membrane</keyword>
<keyword evidence="1" id="KW-0812">Transmembrane</keyword>
<accession>A0ABT4D0H3</accession>
<name>A0ABT4D0H3_9CLOT</name>
<evidence type="ECO:0000313" key="3">
    <source>
        <dbReference type="Proteomes" id="UP001078443"/>
    </source>
</evidence>